<evidence type="ECO:0000256" key="10">
    <source>
        <dbReference type="ARBA" id="ARBA00029741"/>
    </source>
</evidence>
<evidence type="ECO:0000313" key="15">
    <source>
        <dbReference type="EnsemblFungi" id="FOXG_06401P0"/>
    </source>
</evidence>
<keyword evidence="7 12" id="KW-0479">Metal-binding</keyword>
<name>A0A0D2XQZ9_FUSOF</name>
<evidence type="ECO:0000256" key="6">
    <source>
        <dbReference type="ARBA" id="ARBA00018236"/>
    </source>
</evidence>
<dbReference type="SUPFAM" id="SSF51182">
    <property type="entry name" value="RmlC-like cupins"/>
    <property type="match status" value="1"/>
</dbReference>
<dbReference type="PANTHER" id="PTHR10309">
    <property type="entry name" value="MANNOSE-6-PHOSPHATE ISOMERASE"/>
    <property type="match status" value="1"/>
</dbReference>
<comment type="function">
    <text evidence="2">Involved in the synthesis of the GDP-mannose and dolichol-phosphate-mannose required for a number of critical mannosyl transfer reactions.</text>
</comment>
<reference evidence="15" key="2">
    <citation type="submission" date="2025-05" db="UniProtKB">
        <authorList>
            <consortium name="EnsemblFungi"/>
        </authorList>
    </citation>
    <scope>IDENTIFICATION</scope>
    <source>
        <strain evidence="15">4287 / CBS 123668 / FGSC 9935 / NRRL 34936</strain>
    </source>
</reference>
<keyword evidence="8 12" id="KW-0862">Zinc</keyword>
<dbReference type="PIRSF" id="PIRSF001480">
    <property type="entry name" value="Mannose-6-phosphate_isomerase"/>
    <property type="match status" value="1"/>
</dbReference>
<dbReference type="PANTHER" id="PTHR10309:SF4">
    <property type="entry name" value="MANNOSE-6-PHOSPHATE ISOMERASE"/>
    <property type="match status" value="1"/>
</dbReference>
<feature type="binding site" evidence="12">
    <location>
        <position position="120"/>
    </location>
    <ligand>
        <name>Zn(2+)</name>
        <dbReference type="ChEBI" id="CHEBI:29105"/>
    </ligand>
</feature>
<dbReference type="NCBIfam" id="TIGR00218">
    <property type="entry name" value="manA"/>
    <property type="match status" value="1"/>
</dbReference>
<feature type="domain" description="Phosphomannose isomerase type I catalytic" evidence="13">
    <location>
        <begin position="9"/>
        <end position="162"/>
    </location>
</feature>
<evidence type="ECO:0000256" key="12">
    <source>
        <dbReference type="PIRSR" id="PIRSR001480-2"/>
    </source>
</evidence>
<dbReference type="GO" id="GO:0005829">
    <property type="term" value="C:cytosol"/>
    <property type="evidence" value="ECO:0007669"/>
    <property type="project" value="TreeGrafter"/>
</dbReference>
<dbReference type="EMBL" id="AFQF01001164">
    <property type="protein sequence ID" value="EGU86111.1"/>
    <property type="molecule type" value="Genomic_DNA"/>
</dbReference>
<dbReference type="UniPathway" id="UPA00126">
    <property type="reaction ID" value="UER00423"/>
</dbReference>
<dbReference type="EC" id="5.3.1.8" evidence="5"/>
<accession>F9FAF4</accession>
<comment type="similarity">
    <text evidence="4">Belongs to the mannose-6-phosphate isomerase type 1 family.</text>
</comment>
<dbReference type="GO" id="GO:0004476">
    <property type="term" value="F:mannose-6-phosphate isomerase activity"/>
    <property type="evidence" value="ECO:0007669"/>
    <property type="project" value="UniProtKB-EC"/>
</dbReference>
<comment type="pathway">
    <text evidence="3">Nucleotide-sugar biosynthesis; GDP-alpha-D-mannose biosynthesis; alpha-D-mannose 1-phosphate from D-fructose 6-phosphate: step 1/2.</text>
</comment>
<evidence type="ECO:0000256" key="1">
    <source>
        <dbReference type="ARBA" id="ARBA00000757"/>
    </source>
</evidence>
<dbReference type="PRINTS" id="PR00714">
    <property type="entry name" value="MAN6PISMRASE"/>
</dbReference>
<gene>
    <name evidence="15" type="primary">28948299</name>
    <name evidence="14" type="ORF">FOXB_03380</name>
</gene>
<dbReference type="InterPro" id="IPR014710">
    <property type="entry name" value="RmlC-like_jellyroll"/>
</dbReference>
<evidence type="ECO:0000313" key="14">
    <source>
        <dbReference type="EMBL" id="EGU86111.1"/>
    </source>
</evidence>
<dbReference type="GO" id="GO:0005975">
    <property type="term" value="P:carbohydrate metabolic process"/>
    <property type="evidence" value="ECO:0007669"/>
    <property type="project" value="InterPro"/>
</dbReference>
<dbReference type="Proteomes" id="UP000002489">
    <property type="component" value="Unassembled WGS sequence"/>
</dbReference>
<dbReference type="GO" id="GO:0009298">
    <property type="term" value="P:GDP-mannose biosynthetic process"/>
    <property type="evidence" value="ECO:0007669"/>
    <property type="project" value="UniProtKB-UniPathway"/>
</dbReference>
<dbReference type="EnsemblFungi" id="FOXG_06401T0">
    <property type="protein sequence ID" value="FOXG_06401P0"/>
    <property type="gene ID" value="FOXG_06401"/>
</dbReference>
<accession>A0A0D2XQZ9</accession>
<evidence type="ECO:0000256" key="3">
    <source>
        <dbReference type="ARBA" id="ARBA00004666"/>
    </source>
</evidence>
<dbReference type="InterPro" id="IPR011051">
    <property type="entry name" value="RmlC_Cupin_sf"/>
</dbReference>
<dbReference type="Gene3D" id="1.10.441.10">
    <property type="entry name" value="Phosphomannose Isomerase, domain 2"/>
    <property type="match status" value="1"/>
</dbReference>
<feature type="binding site" evidence="12">
    <location>
        <position position="276"/>
    </location>
    <ligand>
        <name>Zn(2+)</name>
        <dbReference type="ChEBI" id="CHEBI:29105"/>
    </ligand>
</feature>
<organism evidence="15 16">
    <name type="scientific">Fusarium oxysporum (strain Fo5176)</name>
    <name type="common">Fusarium vascular wilt</name>
    <dbReference type="NCBI Taxonomy" id="660025"/>
    <lineage>
        <taxon>Eukaryota</taxon>
        <taxon>Fungi</taxon>
        <taxon>Dikarya</taxon>
        <taxon>Ascomycota</taxon>
        <taxon>Pezizomycotina</taxon>
        <taxon>Sordariomycetes</taxon>
        <taxon>Hypocreomycetidae</taxon>
        <taxon>Hypocreales</taxon>
        <taxon>Nectriaceae</taxon>
        <taxon>Fusarium</taxon>
        <taxon>Fusarium oxysporum species complex</taxon>
    </lineage>
</organism>
<evidence type="ECO:0000256" key="5">
    <source>
        <dbReference type="ARBA" id="ARBA00011956"/>
    </source>
</evidence>
<dbReference type="Gene3D" id="2.60.120.10">
    <property type="entry name" value="Jelly Rolls"/>
    <property type="match status" value="2"/>
</dbReference>
<evidence type="ECO:0000256" key="2">
    <source>
        <dbReference type="ARBA" id="ARBA00002564"/>
    </source>
</evidence>
<feature type="binding site" evidence="12">
    <location>
        <position position="118"/>
    </location>
    <ligand>
        <name>Zn(2+)</name>
        <dbReference type="ChEBI" id="CHEBI:29105"/>
    </ligand>
</feature>
<sequence length="421" mass="45994">MSTPAASFYQLRCGCNQYPWGKQGSNSLSARLCEKTPGWDGDGKKNFKIDEDKPYAEMWMGTYPVLPSYVASTGEDLQDVLDRYPKELLGEKITSKFGHSKLPYLPKVLSIAKALPLQVHPNKEFSSKKHKEDPGSFTDGNHKPEIALALSEFEAFCGFKPVEAIVDILRQKPLRHFLVAGGATVADEKLSQEGLKQVVKTILTSSDEDIKKAFQAIRELPDSAFTGLNSAIPQVAKKLEKNFPANDPGNLVGLLCMNYMLLQPGEVIYIPAGGIHAYIQGDIIECMARSDNVLNTGFCPKAERDNVDEFCSVLNWEPTTKSQTTLQPETYPGSKEGKTQLFKPPTSEFNVLATDLKSGEREALSEGGPKIMLATRGSASVKANDQSFELSEGHVYFIAQGVKLDITAGSGGLLLHTAVAE</sequence>
<evidence type="ECO:0000256" key="9">
    <source>
        <dbReference type="ARBA" id="ARBA00023235"/>
    </source>
</evidence>
<dbReference type="AlphaFoldDB" id="A0A0D2XQZ9"/>
<feature type="binding site" evidence="12">
    <location>
        <position position="145"/>
    </location>
    <ligand>
        <name>Zn(2+)</name>
        <dbReference type="ChEBI" id="CHEBI:29105"/>
    </ligand>
</feature>
<dbReference type="STRING" id="426428.A0A0D2XQZ9"/>
<keyword evidence="9" id="KW-0413">Isomerase</keyword>
<dbReference type="InterPro" id="IPR001250">
    <property type="entry name" value="Man6P_Isoase-1"/>
</dbReference>
<evidence type="ECO:0000256" key="4">
    <source>
        <dbReference type="ARBA" id="ARBA00010772"/>
    </source>
</evidence>
<dbReference type="CDD" id="cd07011">
    <property type="entry name" value="cupin_PMI_type_I_N"/>
    <property type="match status" value="1"/>
</dbReference>
<evidence type="ECO:0000313" key="16">
    <source>
        <dbReference type="Proteomes" id="UP000002489"/>
    </source>
</evidence>
<evidence type="ECO:0000259" key="13">
    <source>
        <dbReference type="Pfam" id="PF20511"/>
    </source>
</evidence>
<dbReference type="InterPro" id="IPR046457">
    <property type="entry name" value="PMI_typeI_cat"/>
</dbReference>
<comment type="cofactor">
    <cofactor evidence="12">
        <name>Zn(2+)</name>
        <dbReference type="ChEBI" id="CHEBI:29105"/>
    </cofactor>
    <text evidence="12">Binds 1 zinc ion per subunit.</text>
</comment>
<dbReference type="InterPro" id="IPR016305">
    <property type="entry name" value="Mannose-6-P_Isomerase"/>
</dbReference>
<dbReference type="GO" id="GO:0008270">
    <property type="term" value="F:zinc ion binding"/>
    <property type="evidence" value="ECO:0007669"/>
    <property type="project" value="InterPro"/>
</dbReference>
<comment type="catalytic activity">
    <reaction evidence="1">
        <text>D-mannose 6-phosphate = D-fructose 6-phosphate</text>
        <dbReference type="Rhea" id="RHEA:12356"/>
        <dbReference type="ChEBI" id="CHEBI:58735"/>
        <dbReference type="ChEBI" id="CHEBI:61527"/>
        <dbReference type="EC" id="5.3.1.8"/>
    </reaction>
</comment>
<evidence type="ECO:0000256" key="11">
    <source>
        <dbReference type="ARBA" id="ARBA00030762"/>
    </source>
</evidence>
<dbReference type="Pfam" id="PF20511">
    <property type="entry name" value="PMI_typeI_cat"/>
    <property type="match status" value="1"/>
</dbReference>
<protein>
    <recommendedName>
        <fullName evidence="6">Mannose-6-phosphate isomerase</fullName>
        <ecNumber evidence="5">5.3.1.8</ecNumber>
    </recommendedName>
    <alternativeName>
        <fullName evidence="10">Phosphohexomutase</fullName>
    </alternativeName>
    <alternativeName>
        <fullName evidence="11">Phosphomannose isomerase</fullName>
    </alternativeName>
</protein>
<dbReference type="PaxDb" id="5507-FOXG_06401P0"/>
<dbReference type="OrthoDB" id="6605218at2759"/>
<evidence type="ECO:0000256" key="7">
    <source>
        <dbReference type="ARBA" id="ARBA00022723"/>
    </source>
</evidence>
<dbReference type="VEuPathDB" id="FungiDB:FOXG_06401"/>
<reference evidence="14 16" key="1">
    <citation type="journal article" date="2012" name="Mol. Plant Microbe Interact.">
        <title>A highly conserved effector in Fusarium oxysporum is required for full virulence on Arabidopsis.</title>
        <authorList>
            <person name="Thatcher L.F."/>
            <person name="Gardiner D.M."/>
            <person name="Kazan K."/>
            <person name="Manners J."/>
        </authorList>
    </citation>
    <scope>NUCLEOTIDE SEQUENCE [LARGE SCALE GENOMIC DNA]</scope>
    <source>
        <strain evidence="14 16">Fo5176</strain>
    </source>
</reference>
<evidence type="ECO:0000256" key="8">
    <source>
        <dbReference type="ARBA" id="ARBA00022833"/>
    </source>
</evidence>
<proteinExistence type="inferred from homology"/>